<proteinExistence type="predicted"/>
<name>A0A7W9WR45_9BURK</name>
<dbReference type="Proteomes" id="UP000571554">
    <property type="component" value="Unassembled WGS sequence"/>
</dbReference>
<reference evidence="1 2" key="1">
    <citation type="submission" date="2020-08" db="EMBL/GenBank/DDBJ databases">
        <title>Above-ground endophytic microbial communities from plants in different locations in the United States.</title>
        <authorList>
            <person name="Frank C."/>
        </authorList>
    </citation>
    <scope>NUCLEOTIDE SEQUENCE [LARGE SCALE GENOMIC DNA]</scope>
    <source>
        <strain evidence="1 2">WP4_2_2</strain>
    </source>
</reference>
<protein>
    <submittedName>
        <fullName evidence="1">Uncharacterized protein</fullName>
    </submittedName>
</protein>
<gene>
    <name evidence="1" type="ORF">F4827_001000</name>
</gene>
<sequence length="79" mass="8207">MLRGLIAILILANLFALGAIRGLFGPLPASGALDRKQLSRQIHPEGLGVRAIKPSESVDVPIVGGPLAEPAIQSTTLTQ</sequence>
<dbReference type="RefSeq" id="WP_183722314.1">
    <property type="nucleotide sequence ID" value="NZ_JACHBW010000002.1"/>
</dbReference>
<accession>A0A7W9WR45</accession>
<evidence type="ECO:0000313" key="1">
    <source>
        <dbReference type="EMBL" id="MBB6101174.1"/>
    </source>
</evidence>
<keyword evidence="2" id="KW-1185">Reference proteome</keyword>
<dbReference type="EMBL" id="JACHBW010000002">
    <property type="protein sequence ID" value="MBB6101174.1"/>
    <property type="molecule type" value="Genomic_DNA"/>
</dbReference>
<organism evidence="1 2">
    <name type="scientific">Paraburkholderia bannensis</name>
    <dbReference type="NCBI Taxonomy" id="765414"/>
    <lineage>
        <taxon>Bacteria</taxon>
        <taxon>Pseudomonadati</taxon>
        <taxon>Pseudomonadota</taxon>
        <taxon>Betaproteobacteria</taxon>
        <taxon>Burkholderiales</taxon>
        <taxon>Burkholderiaceae</taxon>
        <taxon>Paraburkholderia</taxon>
    </lineage>
</organism>
<dbReference type="AlphaFoldDB" id="A0A7W9WR45"/>
<comment type="caution">
    <text evidence="1">The sequence shown here is derived from an EMBL/GenBank/DDBJ whole genome shotgun (WGS) entry which is preliminary data.</text>
</comment>
<evidence type="ECO:0000313" key="2">
    <source>
        <dbReference type="Proteomes" id="UP000571554"/>
    </source>
</evidence>